<proteinExistence type="predicted"/>
<evidence type="ECO:0000256" key="1">
    <source>
        <dbReference type="ARBA" id="ARBA00004651"/>
    </source>
</evidence>
<keyword evidence="4 6" id="KW-1133">Transmembrane helix</keyword>
<dbReference type="Proteomes" id="UP001589693">
    <property type="component" value="Unassembled WGS sequence"/>
</dbReference>
<feature type="transmembrane region" description="Helical" evidence="6">
    <location>
        <begin position="167"/>
        <end position="189"/>
    </location>
</feature>
<feature type="transmembrane region" description="Helical" evidence="6">
    <location>
        <begin position="100"/>
        <end position="126"/>
    </location>
</feature>
<protein>
    <submittedName>
        <fullName evidence="7">MFS transporter</fullName>
    </submittedName>
</protein>
<accession>A0ABV6A8E1</accession>
<evidence type="ECO:0000313" key="8">
    <source>
        <dbReference type="Proteomes" id="UP001589693"/>
    </source>
</evidence>
<evidence type="ECO:0000256" key="2">
    <source>
        <dbReference type="ARBA" id="ARBA00022475"/>
    </source>
</evidence>
<dbReference type="RefSeq" id="WP_377862331.1">
    <property type="nucleotide sequence ID" value="NZ_JBHLZU010000034.1"/>
</dbReference>
<dbReference type="PANTHER" id="PTHR23513:SF18">
    <property type="entry name" value="INTEGRAL MEMBRANE PROTEIN"/>
    <property type="match status" value="1"/>
</dbReference>
<dbReference type="CDD" id="cd06173">
    <property type="entry name" value="MFS_MefA_like"/>
    <property type="match status" value="1"/>
</dbReference>
<keyword evidence="3 6" id="KW-0812">Transmembrane</keyword>
<evidence type="ECO:0000256" key="4">
    <source>
        <dbReference type="ARBA" id="ARBA00022989"/>
    </source>
</evidence>
<reference evidence="7 8" key="1">
    <citation type="submission" date="2024-09" db="EMBL/GenBank/DDBJ databases">
        <authorList>
            <person name="Sun Q."/>
            <person name="Mori K."/>
        </authorList>
    </citation>
    <scope>NUCLEOTIDE SEQUENCE [LARGE SCALE GENOMIC DNA]</scope>
    <source>
        <strain evidence="7 8">TBRC 7907</strain>
    </source>
</reference>
<feature type="transmembrane region" description="Helical" evidence="6">
    <location>
        <begin position="41"/>
        <end position="66"/>
    </location>
</feature>
<dbReference type="InterPro" id="IPR036259">
    <property type="entry name" value="MFS_trans_sf"/>
</dbReference>
<dbReference type="SUPFAM" id="SSF103473">
    <property type="entry name" value="MFS general substrate transporter"/>
    <property type="match status" value="1"/>
</dbReference>
<feature type="transmembrane region" description="Helical" evidence="6">
    <location>
        <begin position="360"/>
        <end position="393"/>
    </location>
</feature>
<dbReference type="Gene3D" id="1.20.1250.20">
    <property type="entry name" value="MFS general substrate transporter like domains"/>
    <property type="match status" value="1"/>
</dbReference>
<feature type="transmembrane region" description="Helical" evidence="6">
    <location>
        <begin position="73"/>
        <end position="94"/>
    </location>
</feature>
<feature type="transmembrane region" description="Helical" evidence="6">
    <location>
        <begin position="138"/>
        <end position="161"/>
    </location>
</feature>
<evidence type="ECO:0000256" key="3">
    <source>
        <dbReference type="ARBA" id="ARBA00022692"/>
    </source>
</evidence>
<feature type="transmembrane region" description="Helical" evidence="6">
    <location>
        <begin position="257"/>
        <end position="279"/>
    </location>
</feature>
<evidence type="ECO:0000256" key="5">
    <source>
        <dbReference type="ARBA" id="ARBA00023136"/>
    </source>
</evidence>
<comment type="caution">
    <text evidence="7">The sequence shown here is derived from an EMBL/GenBank/DDBJ whole genome shotgun (WGS) entry which is preliminary data.</text>
</comment>
<dbReference type="Pfam" id="PF07690">
    <property type="entry name" value="MFS_1"/>
    <property type="match status" value="1"/>
</dbReference>
<keyword evidence="8" id="KW-1185">Reference proteome</keyword>
<name>A0ABV6A8E1_9PSEU</name>
<dbReference type="InterPro" id="IPR011701">
    <property type="entry name" value="MFS"/>
</dbReference>
<dbReference type="EMBL" id="JBHLZU010000034">
    <property type="protein sequence ID" value="MFB9909416.1"/>
    <property type="molecule type" value="Genomic_DNA"/>
</dbReference>
<feature type="transmembrane region" description="Helical" evidence="6">
    <location>
        <begin position="291"/>
        <end position="315"/>
    </location>
</feature>
<gene>
    <name evidence="7" type="ORF">ACFFQA_36240</name>
</gene>
<evidence type="ECO:0000256" key="6">
    <source>
        <dbReference type="SAM" id="Phobius"/>
    </source>
</evidence>
<feature type="transmembrane region" description="Helical" evidence="6">
    <location>
        <begin position="229"/>
        <end position="251"/>
    </location>
</feature>
<keyword evidence="5 6" id="KW-0472">Membrane</keyword>
<comment type="subcellular location">
    <subcellularLocation>
        <location evidence="1">Cell membrane</location>
        <topology evidence="1">Multi-pass membrane protein</topology>
    </subcellularLocation>
</comment>
<evidence type="ECO:0000313" key="7">
    <source>
        <dbReference type="EMBL" id="MFB9909416.1"/>
    </source>
</evidence>
<dbReference type="PANTHER" id="PTHR23513">
    <property type="entry name" value="INTEGRAL MEMBRANE EFFLUX PROTEIN-RELATED"/>
    <property type="match status" value="1"/>
</dbReference>
<sequence length="413" mass="41332">MPGNKTRAFAVLWGGQLLSLAGSSAASFALGLTVYAETGSTAALALITAVSTLGSIYLAPVCGAVADHMSRRTAALVGNLGAGAVALLLAWVAALGAGRHLPVVLCLVLAGSLLAAMLSVTLAASVRELRGEADLTRVNGITSFLEGIPTFSGPLLGALVHSQFTPSLVFLLDGLTFFACAAAVAAVRWQGRPRATGRPLRPFAGAAGGVRRILADPGFRQLQLTFAGVNFLNGLSVASATAFVVAASSAGAASWNLAAVGVAAAAGLLLGSTVVVVLARRVPRQGLIGGAVMGAGLLGRIGLAATTAPVVWFAASAARSACAQVANAPLTAIWQERVPSDIQATVFGARRLLGQGPYPLAVLLGGVLADAVGSAGLMVFTGVGELLLGAFLLASSRVRELSRSARGPELVGG</sequence>
<organism evidence="7 8">
    <name type="scientific">Allokutzneria oryzae</name>
    <dbReference type="NCBI Taxonomy" id="1378989"/>
    <lineage>
        <taxon>Bacteria</taxon>
        <taxon>Bacillati</taxon>
        <taxon>Actinomycetota</taxon>
        <taxon>Actinomycetes</taxon>
        <taxon>Pseudonocardiales</taxon>
        <taxon>Pseudonocardiaceae</taxon>
        <taxon>Allokutzneria</taxon>
    </lineage>
</organism>
<keyword evidence="2" id="KW-1003">Cell membrane</keyword>